<dbReference type="PANTHER" id="PTHR42933">
    <property type="entry name" value="SLR6095 PROTEIN"/>
    <property type="match status" value="1"/>
</dbReference>
<dbReference type="InterPro" id="IPR003356">
    <property type="entry name" value="DNA_methylase_A-5"/>
</dbReference>
<feature type="region of interest" description="Disordered" evidence="8">
    <location>
        <begin position="505"/>
        <end position="542"/>
    </location>
</feature>
<dbReference type="GO" id="GO:0003677">
    <property type="term" value="F:DNA binding"/>
    <property type="evidence" value="ECO:0007669"/>
    <property type="project" value="InterPro"/>
</dbReference>
<keyword evidence="4" id="KW-0808">Transferase</keyword>
<dbReference type="InterPro" id="IPR051537">
    <property type="entry name" value="DNA_Adenine_Mtase"/>
</dbReference>
<keyword evidence="5" id="KW-0949">S-adenosyl-L-methionine</keyword>
<dbReference type="SUPFAM" id="SSF53335">
    <property type="entry name" value="S-adenosyl-L-methionine-dependent methyltransferases"/>
    <property type="match status" value="1"/>
</dbReference>
<organism evidence="11 12">
    <name type="scientific">Hanamia caeni</name>
    <dbReference type="NCBI Taxonomy" id="2294116"/>
    <lineage>
        <taxon>Bacteria</taxon>
        <taxon>Pseudomonadati</taxon>
        <taxon>Bacteroidota</taxon>
        <taxon>Chitinophagia</taxon>
        <taxon>Chitinophagales</taxon>
        <taxon>Chitinophagaceae</taxon>
        <taxon>Hanamia</taxon>
    </lineage>
</organism>
<evidence type="ECO:0000256" key="2">
    <source>
        <dbReference type="ARBA" id="ARBA00011900"/>
    </source>
</evidence>
<dbReference type="OrthoDB" id="9814572at2"/>
<feature type="domain" description="DNA methylase adenine-specific" evidence="10">
    <location>
        <begin position="155"/>
        <end position="245"/>
    </location>
</feature>
<dbReference type="EMBL" id="RJJR01000004">
    <property type="protein sequence ID" value="RNI37909.1"/>
    <property type="molecule type" value="Genomic_DNA"/>
</dbReference>
<evidence type="ECO:0000256" key="6">
    <source>
        <dbReference type="ARBA" id="ARBA00022747"/>
    </source>
</evidence>
<dbReference type="GO" id="GO:0008170">
    <property type="term" value="F:N-methyltransferase activity"/>
    <property type="evidence" value="ECO:0007669"/>
    <property type="project" value="InterPro"/>
</dbReference>
<dbReference type="GO" id="GO:0009307">
    <property type="term" value="P:DNA restriction-modification system"/>
    <property type="evidence" value="ECO:0007669"/>
    <property type="project" value="UniProtKB-KW"/>
</dbReference>
<protein>
    <recommendedName>
        <fullName evidence="2">site-specific DNA-methyltransferase (adenine-specific)</fullName>
        <ecNumber evidence="2">2.1.1.72</ecNumber>
    </recommendedName>
</protein>
<feature type="domain" description="DNA methylase adenine-specific" evidence="10">
    <location>
        <begin position="273"/>
        <end position="414"/>
    </location>
</feature>
<evidence type="ECO:0000256" key="8">
    <source>
        <dbReference type="SAM" id="MobiDB-lite"/>
    </source>
</evidence>
<evidence type="ECO:0000256" key="7">
    <source>
        <dbReference type="ARBA" id="ARBA00047942"/>
    </source>
</evidence>
<keyword evidence="3" id="KW-0489">Methyltransferase</keyword>
<reference evidence="11 12" key="1">
    <citation type="submission" date="2018-11" db="EMBL/GenBank/DDBJ databases">
        <title>Draft genome sequence of Ferruginibacter sp. BO-59.</title>
        <authorList>
            <person name="Im W.T."/>
        </authorList>
    </citation>
    <scope>NUCLEOTIDE SEQUENCE [LARGE SCALE GENOMIC DNA]</scope>
    <source>
        <strain evidence="11 12">BO-59</strain>
    </source>
</reference>
<dbReference type="PANTHER" id="PTHR42933:SF3">
    <property type="entry name" value="TYPE I RESTRICTION ENZYME MJAVIII METHYLASE SUBUNIT"/>
    <property type="match status" value="1"/>
</dbReference>
<dbReference type="Pfam" id="PF02384">
    <property type="entry name" value="N6_Mtase"/>
    <property type="match status" value="2"/>
</dbReference>
<dbReference type="GO" id="GO:0032259">
    <property type="term" value="P:methylation"/>
    <property type="evidence" value="ECO:0007669"/>
    <property type="project" value="UniProtKB-KW"/>
</dbReference>
<feature type="transmembrane region" description="Helical" evidence="9">
    <location>
        <begin position="463"/>
        <end position="484"/>
    </location>
</feature>
<keyword evidence="9" id="KW-0472">Membrane</keyword>
<proteinExistence type="inferred from homology"/>
<dbReference type="AlphaFoldDB" id="A0A3M9NJD6"/>
<sequence length="542" mass="61006">MLTANLKETINQKWNNCWPASELRPFGVIDLISFLFFIKRAQESKLFEHAFQNPALDNSFYFRPIINFSWSQLQNNDAKEIHQLFTRKNGLLQLANEYAKTGGPLSDYFKTPLLIEPTPKLLSISIDIINIIESVEQQEKEDIFSFLLSKCNEDSFLPDTILNSIIGFAKPVRGDVIVDPAVGSGNLLLRAMQVVQSMRKSDKVVAASGCDPNGIYLRIAAMNMIIHGADDHVIHAYSSKKISNKSPSLILSALRASDTVESSGETSQTGINIMHDIIESLAPRGRAVVFVQKEYLQSDLPAHIMTRKKLTDQNFLEAVVAIDSNYHAAFTGGAILLFSKNKNKSANVRFYKLENSKNETDKEQDNLQHEGMMQTLEQWDSYEHSYSLSPANSFSIDINFLRTNHYNLNFNHYKIVNQFPATTPTSPKPVADLKEIVVSQKDNPGQFFKSSLPLPAKKRKRKMAPLVLIVIILLCASIGFYWFISKNNKINLSGKFFQSHVNVSSGNNVSKSNPEILSENSSDHQKKEEEAIRPVKSNNISR</sequence>
<feature type="compositionally biased region" description="Basic and acidic residues" evidence="8">
    <location>
        <begin position="521"/>
        <end position="533"/>
    </location>
</feature>
<evidence type="ECO:0000256" key="3">
    <source>
        <dbReference type="ARBA" id="ARBA00022603"/>
    </source>
</evidence>
<comment type="similarity">
    <text evidence="1">Belongs to the N(4)/N(6)-methyltransferase family.</text>
</comment>
<evidence type="ECO:0000256" key="4">
    <source>
        <dbReference type="ARBA" id="ARBA00022679"/>
    </source>
</evidence>
<evidence type="ECO:0000256" key="5">
    <source>
        <dbReference type="ARBA" id="ARBA00022691"/>
    </source>
</evidence>
<keyword evidence="12" id="KW-1185">Reference proteome</keyword>
<comment type="caution">
    <text evidence="11">The sequence shown here is derived from an EMBL/GenBank/DDBJ whole genome shotgun (WGS) entry which is preliminary data.</text>
</comment>
<evidence type="ECO:0000313" key="12">
    <source>
        <dbReference type="Proteomes" id="UP000267223"/>
    </source>
</evidence>
<comment type="catalytic activity">
    <reaction evidence="7">
        <text>a 2'-deoxyadenosine in DNA + S-adenosyl-L-methionine = an N(6)-methyl-2'-deoxyadenosine in DNA + S-adenosyl-L-homocysteine + H(+)</text>
        <dbReference type="Rhea" id="RHEA:15197"/>
        <dbReference type="Rhea" id="RHEA-COMP:12418"/>
        <dbReference type="Rhea" id="RHEA-COMP:12419"/>
        <dbReference type="ChEBI" id="CHEBI:15378"/>
        <dbReference type="ChEBI" id="CHEBI:57856"/>
        <dbReference type="ChEBI" id="CHEBI:59789"/>
        <dbReference type="ChEBI" id="CHEBI:90615"/>
        <dbReference type="ChEBI" id="CHEBI:90616"/>
        <dbReference type="EC" id="2.1.1.72"/>
    </reaction>
</comment>
<gene>
    <name evidence="11" type="ORF">EFY79_06640</name>
</gene>
<evidence type="ECO:0000313" key="11">
    <source>
        <dbReference type="EMBL" id="RNI37909.1"/>
    </source>
</evidence>
<keyword evidence="6" id="KW-0680">Restriction system</keyword>
<dbReference type="InterPro" id="IPR029063">
    <property type="entry name" value="SAM-dependent_MTases_sf"/>
</dbReference>
<accession>A0A3M9NJD6</accession>
<evidence type="ECO:0000256" key="9">
    <source>
        <dbReference type="SAM" id="Phobius"/>
    </source>
</evidence>
<dbReference type="Gene3D" id="3.40.50.150">
    <property type="entry name" value="Vaccinia Virus protein VP39"/>
    <property type="match status" value="1"/>
</dbReference>
<dbReference type="Proteomes" id="UP000267223">
    <property type="component" value="Unassembled WGS sequence"/>
</dbReference>
<dbReference type="EC" id="2.1.1.72" evidence="2"/>
<dbReference type="GO" id="GO:0009007">
    <property type="term" value="F:site-specific DNA-methyltransferase (adenine-specific) activity"/>
    <property type="evidence" value="ECO:0007669"/>
    <property type="project" value="UniProtKB-EC"/>
</dbReference>
<evidence type="ECO:0000259" key="10">
    <source>
        <dbReference type="Pfam" id="PF02384"/>
    </source>
</evidence>
<evidence type="ECO:0000256" key="1">
    <source>
        <dbReference type="ARBA" id="ARBA00006594"/>
    </source>
</evidence>
<name>A0A3M9NJD6_9BACT</name>
<keyword evidence="9" id="KW-1133">Transmembrane helix</keyword>
<keyword evidence="9" id="KW-0812">Transmembrane</keyword>
<dbReference type="RefSeq" id="WP_123119898.1">
    <property type="nucleotide sequence ID" value="NZ_RJJR01000004.1"/>
</dbReference>